<dbReference type="GO" id="GO:0051301">
    <property type="term" value="P:cell division"/>
    <property type="evidence" value="ECO:0007669"/>
    <property type="project" value="UniProtKB-KW"/>
</dbReference>
<feature type="signal peptide" evidence="3">
    <location>
        <begin position="1"/>
        <end position="22"/>
    </location>
</feature>
<evidence type="ECO:0000259" key="4">
    <source>
        <dbReference type="Pfam" id="PF00394"/>
    </source>
</evidence>
<keyword evidence="3" id="KW-0732">Signal</keyword>
<dbReference type="InterPro" id="IPR045087">
    <property type="entry name" value="Cu-oxidase_fam"/>
</dbReference>
<evidence type="ECO:0000259" key="5">
    <source>
        <dbReference type="Pfam" id="PF07731"/>
    </source>
</evidence>
<sequence>MHALNKSVVAGAIALLMGVAWGADGPGDAAAVQSGAVHAGHRMDAEVAPAAPPPRIPNSVSGDILTGLPLAEPPVIRSRQGVLKVELTAMATPVRISGKLVNARVYAASAYGQSYPPAFAPPTLVVDPGDNLQVTLNNQLGEPTNLHTHGFFVSPMGNQDNIFVDLPSGSKFLYSYDLPKGISPGSYWYHPHLHPLVEEQVFGGLSGFIYVRGQESFLPQDLQDIKQRFLQLKDFQYDGGNTIPATNIDSNAATHRTVNGLVQPTLALRAGETQLWHLGNLGADIWYTLELSGLSFTVIGEDGNILGRPWTTTQLLMPPAKRFDVLVQARTPGSYSLLTAPMDTGPAGDTYPLALLATLNVTGKVAEPTALPKRLKGFDDLSDAAIAKQRVFVLSENQNTNRFFINHRTFGANRVDATPETGTVEEWVFQNNTDELHPIHFHVNDIQVVSVNGVPQQARSLVDTVPIPYATTDAAGHRTPGEVVIRTRFSRFVGPYVFHCHILAHEDNGMMSIINVTSPGSE</sequence>
<evidence type="ECO:0000256" key="2">
    <source>
        <dbReference type="ARBA" id="ARBA00023002"/>
    </source>
</evidence>
<dbReference type="CDD" id="cd13900">
    <property type="entry name" value="CuRO_3_Tth-MCO_like"/>
    <property type="match status" value="1"/>
</dbReference>
<protein>
    <submittedName>
        <fullName evidence="7">Multicopper oxidase with three cupredoxin domains (Includes cell division protein FtsP and spore coat protein CotA)</fullName>
    </submittedName>
</protein>
<evidence type="ECO:0000256" key="3">
    <source>
        <dbReference type="SAM" id="SignalP"/>
    </source>
</evidence>
<organism evidence="7 8">
    <name type="scientific">Methylomagnum ishizawai</name>
    <dbReference type="NCBI Taxonomy" id="1760988"/>
    <lineage>
        <taxon>Bacteria</taxon>
        <taxon>Pseudomonadati</taxon>
        <taxon>Pseudomonadota</taxon>
        <taxon>Gammaproteobacteria</taxon>
        <taxon>Methylococcales</taxon>
        <taxon>Methylococcaceae</taxon>
        <taxon>Methylomagnum</taxon>
    </lineage>
</organism>
<name>A0A1Y6CY92_9GAMM</name>
<dbReference type="PANTHER" id="PTHR11709:SF518">
    <property type="entry name" value="MULTICOPPER OXIDASE"/>
    <property type="match status" value="1"/>
</dbReference>
<keyword evidence="7" id="KW-0946">Virion</keyword>
<dbReference type="InterPro" id="IPR002355">
    <property type="entry name" value="Cu_oxidase_Cu_BS"/>
</dbReference>
<feature type="domain" description="Plastocyanin-like" evidence="6">
    <location>
        <begin position="119"/>
        <end position="215"/>
    </location>
</feature>
<dbReference type="Pfam" id="PF07732">
    <property type="entry name" value="Cu-oxidase_3"/>
    <property type="match status" value="1"/>
</dbReference>
<keyword evidence="7" id="KW-0132">Cell division</keyword>
<dbReference type="Gene3D" id="2.60.40.420">
    <property type="entry name" value="Cupredoxins - blue copper proteins"/>
    <property type="match status" value="3"/>
</dbReference>
<dbReference type="InterPro" id="IPR008972">
    <property type="entry name" value="Cupredoxin"/>
</dbReference>
<feature type="chain" id="PRO_5012441529" evidence="3">
    <location>
        <begin position="23"/>
        <end position="522"/>
    </location>
</feature>
<dbReference type="Pfam" id="PF07731">
    <property type="entry name" value="Cu-oxidase_2"/>
    <property type="match status" value="1"/>
</dbReference>
<feature type="domain" description="Plastocyanin-like" evidence="4">
    <location>
        <begin position="255"/>
        <end position="344"/>
    </location>
</feature>
<evidence type="ECO:0000313" key="8">
    <source>
        <dbReference type="Proteomes" id="UP000192923"/>
    </source>
</evidence>
<keyword evidence="7" id="KW-0131">Cell cycle</keyword>
<evidence type="ECO:0000259" key="6">
    <source>
        <dbReference type="Pfam" id="PF07732"/>
    </source>
</evidence>
<evidence type="ECO:0000256" key="1">
    <source>
        <dbReference type="ARBA" id="ARBA00022723"/>
    </source>
</evidence>
<dbReference type="InterPro" id="IPR001117">
    <property type="entry name" value="Cu-oxidase_2nd"/>
</dbReference>
<keyword evidence="8" id="KW-1185">Reference proteome</keyword>
<gene>
    <name evidence="7" type="ORF">SAMN02949497_2708</name>
</gene>
<evidence type="ECO:0000313" key="7">
    <source>
        <dbReference type="EMBL" id="SMF95347.1"/>
    </source>
</evidence>
<dbReference type="GO" id="GO:0005507">
    <property type="term" value="F:copper ion binding"/>
    <property type="evidence" value="ECO:0007669"/>
    <property type="project" value="InterPro"/>
</dbReference>
<dbReference type="STRING" id="1760988.SAMN02949497_2708"/>
<keyword evidence="7" id="KW-0167">Capsid protein</keyword>
<dbReference type="EMBL" id="FXAM01000001">
    <property type="protein sequence ID" value="SMF95347.1"/>
    <property type="molecule type" value="Genomic_DNA"/>
</dbReference>
<dbReference type="Pfam" id="PF00394">
    <property type="entry name" value="Cu-oxidase"/>
    <property type="match status" value="1"/>
</dbReference>
<keyword evidence="2" id="KW-0560">Oxidoreductase</keyword>
<dbReference type="GO" id="GO:0016491">
    <property type="term" value="F:oxidoreductase activity"/>
    <property type="evidence" value="ECO:0007669"/>
    <property type="project" value="UniProtKB-KW"/>
</dbReference>
<dbReference type="SUPFAM" id="SSF49503">
    <property type="entry name" value="Cupredoxins"/>
    <property type="match status" value="3"/>
</dbReference>
<dbReference type="InterPro" id="IPR033138">
    <property type="entry name" value="Cu_oxidase_CS"/>
</dbReference>
<accession>A0A1Y6CY92</accession>
<proteinExistence type="predicted"/>
<dbReference type="AlphaFoldDB" id="A0A1Y6CY92"/>
<keyword evidence="1" id="KW-0479">Metal-binding</keyword>
<reference evidence="7 8" key="1">
    <citation type="submission" date="2016-12" db="EMBL/GenBank/DDBJ databases">
        <authorList>
            <person name="Song W.-J."/>
            <person name="Kurnit D.M."/>
        </authorList>
    </citation>
    <scope>NUCLEOTIDE SEQUENCE [LARGE SCALE GENOMIC DNA]</scope>
    <source>
        <strain evidence="7 8">175</strain>
    </source>
</reference>
<dbReference type="PROSITE" id="PS00079">
    <property type="entry name" value="MULTICOPPER_OXIDASE1"/>
    <property type="match status" value="1"/>
</dbReference>
<dbReference type="RefSeq" id="WP_085213497.1">
    <property type="nucleotide sequence ID" value="NZ_FXAM01000001.1"/>
</dbReference>
<dbReference type="PROSITE" id="PS00080">
    <property type="entry name" value="MULTICOPPER_OXIDASE2"/>
    <property type="match status" value="1"/>
</dbReference>
<dbReference type="InterPro" id="IPR011706">
    <property type="entry name" value="Cu-oxidase_C"/>
</dbReference>
<dbReference type="PANTHER" id="PTHR11709">
    <property type="entry name" value="MULTI-COPPER OXIDASE"/>
    <property type="match status" value="1"/>
</dbReference>
<feature type="domain" description="Plastocyanin-like" evidence="5">
    <location>
        <begin position="392"/>
        <end position="517"/>
    </location>
</feature>
<dbReference type="InterPro" id="IPR011707">
    <property type="entry name" value="Cu-oxidase-like_N"/>
</dbReference>
<dbReference type="CDD" id="cd13853">
    <property type="entry name" value="CuRO_1_Tth-MCO_like"/>
    <property type="match status" value="1"/>
</dbReference>
<dbReference type="OrthoDB" id="9757546at2"/>
<dbReference type="Proteomes" id="UP000192923">
    <property type="component" value="Unassembled WGS sequence"/>
</dbReference>